<evidence type="ECO:0000313" key="2">
    <source>
        <dbReference type="EnsemblPlants" id="OB05G32330.1"/>
    </source>
</evidence>
<keyword evidence="3" id="KW-1185">Reference proteome</keyword>
<protein>
    <submittedName>
        <fullName evidence="2">Uncharacterized protein</fullName>
    </submittedName>
</protein>
<dbReference type="Gramene" id="OB05G32330.1">
    <property type="protein sequence ID" value="OB05G32330.1"/>
    <property type="gene ID" value="OB05G32330"/>
</dbReference>
<proteinExistence type="predicted"/>
<dbReference type="HOGENOM" id="CLU_3074887_0_0_1"/>
<dbReference type="EnsemblPlants" id="OB05G32330.1">
    <property type="protein sequence ID" value="OB05G32330.1"/>
    <property type="gene ID" value="OB05G32330"/>
</dbReference>
<sequence length="53" mass="6017">MVKDSAMEEHSLGSGDAMNIFGQSIDVRRPSKSRRRVTHKVHSKKFCLLSQTE</sequence>
<feature type="compositionally biased region" description="Basic and acidic residues" evidence="1">
    <location>
        <begin position="1"/>
        <end position="11"/>
    </location>
</feature>
<evidence type="ECO:0000313" key="3">
    <source>
        <dbReference type="Proteomes" id="UP000006038"/>
    </source>
</evidence>
<feature type="compositionally biased region" description="Basic residues" evidence="1">
    <location>
        <begin position="30"/>
        <end position="39"/>
    </location>
</feature>
<organism evidence="2">
    <name type="scientific">Oryza brachyantha</name>
    <name type="common">malo sina</name>
    <dbReference type="NCBI Taxonomy" id="4533"/>
    <lineage>
        <taxon>Eukaryota</taxon>
        <taxon>Viridiplantae</taxon>
        <taxon>Streptophyta</taxon>
        <taxon>Embryophyta</taxon>
        <taxon>Tracheophyta</taxon>
        <taxon>Spermatophyta</taxon>
        <taxon>Magnoliopsida</taxon>
        <taxon>Liliopsida</taxon>
        <taxon>Poales</taxon>
        <taxon>Poaceae</taxon>
        <taxon>BOP clade</taxon>
        <taxon>Oryzoideae</taxon>
        <taxon>Oryzeae</taxon>
        <taxon>Oryzinae</taxon>
        <taxon>Oryza</taxon>
    </lineage>
</organism>
<accession>J3M9F9</accession>
<feature type="region of interest" description="Disordered" evidence="1">
    <location>
        <begin position="1"/>
        <end position="39"/>
    </location>
</feature>
<reference evidence="2" key="2">
    <citation type="submission" date="2013-04" db="UniProtKB">
        <authorList>
            <consortium name="EnsemblPlants"/>
        </authorList>
    </citation>
    <scope>IDENTIFICATION</scope>
</reference>
<evidence type="ECO:0000256" key="1">
    <source>
        <dbReference type="SAM" id="MobiDB-lite"/>
    </source>
</evidence>
<reference evidence="2" key="1">
    <citation type="journal article" date="2013" name="Nat. Commun.">
        <title>Whole-genome sequencing of Oryza brachyantha reveals mechanisms underlying Oryza genome evolution.</title>
        <authorList>
            <person name="Chen J."/>
            <person name="Huang Q."/>
            <person name="Gao D."/>
            <person name="Wang J."/>
            <person name="Lang Y."/>
            <person name="Liu T."/>
            <person name="Li B."/>
            <person name="Bai Z."/>
            <person name="Luis Goicoechea J."/>
            <person name="Liang C."/>
            <person name="Chen C."/>
            <person name="Zhang W."/>
            <person name="Sun S."/>
            <person name="Liao Y."/>
            <person name="Zhang X."/>
            <person name="Yang L."/>
            <person name="Song C."/>
            <person name="Wang M."/>
            <person name="Shi J."/>
            <person name="Liu G."/>
            <person name="Liu J."/>
            <person name="Zhou H."/>
            <person name="Zhou W."/>
            <person name="Yu Q."/>
            <person name="An N."/>
            <person name="Chen Y."/>
            <person name="Cai Q."/>
            <person name="Wang B."/>
            <person name="Liu B."/>
            <person name="Min J."/>
            <person name="Huang Y."/>
            <person name="Wu H."/>
            <person name="Li Z."/>
            <person name="Zhang Y."/>
            <person name="Yin Y."/>
            <person name="Song W."/>
            <person name="Jiang J."/>
            <person name="Jackson S.A."/>
            <person name="Wing R.A."/>
            <person name="Wang J."/>
            <person name="Chen M."/>
        </authorList>
    </citation>
    <scope>NUCLEOTIDE SEQUENCE [LARGE SCALE GENOMIC DNA]</scope>
    <source>
        <strain evidence="2">cv. IRGC 101232</strain>
    </source>
</reference>
<name>J3M9F9_ORYBR</name>
<dbReference type="Proteomes" id="UP000006038">
    <property type="component" value="Chromosome 5"/>
</dbReference>
<dbReference type="AlphaFoldDB" id="J3M9F9"/>